<comment type="caution">
    <text evidence="1">The sequence shown here is derived from an EMBL/GenBank/DDBJ whole genome shotgun (WGS) entry which is preliminary data.</text>
</comment>
<protein>
    <submittedName>
        <fullName evidence="1">Uncharacterized protein</fullName>
    </submittedName>
</protein>
<proteinExistence type="predicted"/>
<dbReference type="Proteomes" id="UP001381693">
    <property type="component" value="Unassembled WGS sequence"/>
</dbReference>
<dbReference type="EMBL" id="JAXCGZ010015153">
    <property type="protein sequence ID" value="KAK7071060.1"/>
    <property type="molecule type" value="Genomic_DNA"/>
</dbReference>
<reference evidence="1 2" key="1">
    <citation type="submission" date="2023-11" db="EMBL/GenBank/DDBJ databases">
        <title>Halocaridina rubra genome assembly.</title>
        <authorList>
            <person name="Smith C."/>
        </authorList>
    </citation>
    <scope>NUCLEOTIDE SEQUENCE [LARGE SCALE GENOMIC DNA]</scope>
    <source>
        <strain evidence="1">EP-1</strain>
        <tissue evidence="1">Whole</tissue>
    </source>
</reference>
<accession>A0AAN8X2V2</accession>
<organism evidence="1 2">
    <name type="scientific">Halocaridina rubra</name>
    <name type="common">Hawaiian red shrimp</name>
    <dbReference type="NCBI Taxonomy" id="373956"/>
    <lineage>
        <taxon>Eukaryota</taxon>
        <taxon>Metazoa</taxon>
        <taxon>Ecdysozoa</taxon>
        <taxon>Arthropoda</taxon>
        <taxon>Crustacea</taxon>
        <taxon>Multicrustacea</taxon>
        <taxon>Malacostraca</taxon>
        <taxon>Eumalacostraca</taxon>
        <taxon>Eucarida</taxon>
        <taxon>Decapoda</taxon>
        <taxon>Pleocyemata</taxon>
        <taxon>Caridea</taxon>
        <taxon>Atyoidea</taxon>
        <taxon>Atyidae</taxon>
        <taxon>Halocaridina</taxon>
    </lineage>
</organism>
<name>A0AAN8X2V2_HALRR</name>
<dbReference type="AlphaFoldDB" id="A0AAN8X2V2"/>
<sequence length="71" mass="8396">MSKERRRGGRYIVLPMAQHITNVLNLEYQQELTIIMTPLPSPYPKELLNGTIIRSLKYFTVNMSIYYTIYL</sequence>
<keyword evidence="2" id="KW-1185">Reference proteome</keyword>
<gene>
    <name evidence="1" type="ORF">SK128_002050</name>
</gene>
<evidence type="ECO:0000313" key="2">
    <source>
        <dbReference type="Proteomes" id="UP001381693"/>
    </source>
</evidence>
<evidence type="ECO:0000313" key="1">
    <source>
        <dbReference type="EMBL" id="KAK7071060.1"/>
    </source>
</evidence>